<reference evidence="2 3" key="1">
    <citation type="submission" date="2024-04" db="EMBL/GenBank/DDBJ databases">
        <authorList>
            <person name="Fracassetti M."/>
        </authorList>
    </citation>
    <scope>NUCLEOTIDE SEQUENCE [LARGE SCALE GENOMIC DNA]</scope>
</reference>
<evidence type="ECO:0000313" key="2">
    <source>
        <dbReference type="EMBL" id="CAL1370710.1"/>
    </source>
</evidence>
<dbReference type="AlphaFoldDB" id="A0AAV2DAX2"/>
<accession>A0AAV2DAX2</accession>
<name>A0AAV2DAX2_9ROSI</name>
<dbReference type="Proteomes" id="UP001497516">
    <property type="component" value="Chromosome 2"/>
</dbReference>
<dbReference type="EMBL" id="OZ034815">
    <property type="protein sequence ID" value="CAL1370710.1"/>
    <property type="molecule type" value="Genomic_DNA"/>
</dbReference>
<proteinExistence type="predicted"/>
<evidence type="ECO:0000256" key="1">
    <source>
        <dbReference type="SAM" id="MobiDB-lite"/>
    </source>
</evidence>
<protein>
    <recommendedName>
        <fullName evidence="4">Reverse transcriptase domain-containing protein</fullName>
    </recommendedName>
</protein>
<evidence type="ECO:0000313" key="3">
    <source>
        <dbReference type="Proteomes" id="UP001497516"/>
    </source>
</evidence>
<feature type="region of interest" description="Disordered" evidence="1">
    <location>
        <begin position="87"/>
        <end position="109"/>
    </location>
</feature>
<sequence>MKKTYTEAPMGDPNREDPMALIQATLAQMNASFQQQLDHITRRLDEMKPPDIETETEPVVAQAVQNDPNNINHPLDERLRNVEQKLFATEDDPNPRNRGNRDFGRRINGAELDGPVTELRGIKLAIPSF</sequence>
<gene>
    <name evidence="2" type="ORF">LTRI10_LOCUS12816</name>
</gene>
<organism evidence="2 3">
    <name type="scientific">Linum trigynum</name>
    <dbReference type="NCBI Taxonomy" id="586398"/>
    <lineage>
        <taxon>Eukaryota</taxon>
        <taxon>Viridiplantae</taxon>
        <taxon>Streptophyta</taxon>
        <taxon>Embryophyta</taxon>
        <taxon>Tracheophyta</taxon>
        <taxon>Spermatophyta</taxon>
        <taxon>Magnoliopsida</taxon>
        <taxon>eudicotyledons</taxon>
        <taxon>Gunneridae</taxon>
        <taxon>Pentapetalae</taxon>
        <taxon>rosids</taxon>
        <taxon>fabids</taxon>
        <taxon>Malpighiales</taxon>
        <taxon>Linaceae</taxon>
        <taxon>Linum</taxon>
    </lineage>
</organism>
<evidence type="ECO:0008006" key="4">
    <source>
        <dbReference type="Google" id="ProtNLM"/>
    </source>
</evidence>
<feature type="compositionally biased region" description="Basic and acidic residues" evidence="1">
    <location>
        <begin position="93"/>
        <end position="105"/>
    </location>
</feature>
<keyword evidence="3" id="KW-1185">Reference proteome</keyword>